<proteinExistence type="predicted"/>
<dbReference type="EMBL" id="AP022581">
    <property type="protein sequence ID" value="BBX95991.1"/>
    <property type="molecule type" value="Genomic_DNA"/>
</dbReference>
<evidence type="ECO:0000313" key="2">
    <source>
        <dbReference type="Proteomes" id="UP000466396"/>
    </source>
</evidence>
<keyword evidence="2" id="KW-1185">Reference proteome</keyword>
<evidence type="ECO:0000313" key="1">
    <source>
        <dbReference type="EMBL" id="BBX95991.1"/>
    </source>
</evidence>
<dbReference type="SUPFAM" id="SSF50370">
    <property type="entry name" value="Ricin B-like lectins"/>
    <property type="match status" value="1"/>
</dbReference>
<dbReference type="Gene3D" id="2.80.10.50">
    <property type="match status" value="1"/>
</dbReference>
<dbReference type="AlphaFoldDB" id="A0A7I7NJY5"/>
<dbReference type="Proteomes" id="UP000466396">
    <property type="component" value="Chromosome"/>
</dbReference>
<evidence type="ECO:0008006" key="3">
    <source>
        <dbReference type="Google" id="ProtNLM"/>
    </source>
</evidence>
<dbReference type="KEGG" id="mlj:MLAC_12850"/>
<protein>
    <recommendedName>
        <fullName evidence="3">Ricin B lectin domain-containing protein</fullName>
    </recommendedName>
</protein>
<gene>
    <name evidence="1" type="ORF">MLAC_12850</name>
</gene>
<dbReference type="PROSITE" id="PS50231">
    <property type="entry name" value="RICIN_B_LECTIN"/>
    <property type="match status" value="1"/>
</dbReference>
<reference evidence="1 2" key="1">
    <citation type="journal article" date="2019" name="Emerg. Microbes Infect.">
        <title>Comprehensive subspecies identification of 175 nontuberculous mycobacteria species based on 7547 genomic profiles.</title>
        <authorList>
            <person name="Matsumoto Y."/>
            <person name="Kinjo T."/>
            <person name="Motooka D."/>
            <person name="Nabeya D."/>
            <person name="Jung N."/>
            <person name="Uechi K."/>
            <person name="Horii T."/>
            <person name="Iida T."/>
            <person name="Fujita J."/>
            <person name="Nakamura S."/>
        </authorList>
    </citation>
    <scope>NUCLEOTIDE SEQUENCE [LARGE SCALE GENOMIC DNA]</scope>
    <source>
        <strain evidence="1 2">JCM 15657</strain>
    </source>
</reference>
<dbReference type="InterPro" id="IPR035992">
    <property type="entry name" value="Ricin_B-like_lectins"/>
</dbReference>
<name>A0A7I7NJY5_9MYCO</name>
<accession>A0A7I7NJY5</accession>
<sequence>MGAVNSWLATVIPCQMNGLNQHWSIQPNGQVADSLGTCLHILNGVTDPGTQVIGLNCAFGGVDEEWDRLA</sequence>
<organism evidence="1 2">
    <name type="scientific">Mycobacterium lacus</name>
    <dbReference type="NCBI Taxonomy" id="169765"/>
    <lineage>
        <taxon>Bacteria</taxon>
        <taxon>Bacillati</taxon>
        <taxon>Actinomycetota</taxon>
        <taxon>Actinomycetes</taxon>
        <taxon>Mycobacteriales</taxon>
        <taxon>Mycobacteriaceae</taxon>
        <taxon>Mycobacterium</taxon>
    </lineage>
</organism>